<protein>
    <submittedName>
        <fullName evidence="2">Uncharacterized protein</fullName>
    </submittedName>
</protein>
<dbReference type="EMBL" id="GGMR01002755">
    <property type="protein sequence ID" value="MBY15374.1"/>
    <property type="molecule type" value="Transcribed_RNA"/>
</dbReference>
<keyword evidence="1" id="KW-0472">Membrane</keyword>
<proteinExistence type="predicted"/>
<keyword evidence="1" id="KW-1133">Transmembrane helix</keyword>
<evidence type="ECO:0000313" key="2">
    <source>
        <dbReference type="EMBL" id="MBY15374.1"/>
    </source>
</evidence>
<organism evidence="2">
    <name type="scientific">Schizaphis graminum</name>
    <name type="common">Green bug aphid</name>
    <dbReference type="NCBI Taxonomy" id="13262"/>
    <lineage>
        <taxon>Eukaryota</taxon>
        <taxon>Metazoa</taxon>
        <taxon>Ecdysozoa</taxon>
        <taxon>Arthropoda</taxon>
        <taxon>Hexapoda</taxon>
        <taxon>Insecta</taxon>
        <taxon>Pterygota</taxon>
        <taxon>Neoptera</taxon>
        <taxon>Paraneoptera</taxon>
        <taxon>Hemiptera</taxon>
        <taxon>Sternorrhyncha</taxon>
        <taxon>Aphidomorpha</taxon>
        <taxon>Aphidoidea</taxon>
        <taxon>Aphididae</taxon>
        <taxon>Aphidini</taxon>
        <taxon>Schizaphis</taxon>
    </lineage>
</organism>
<sequence length="134" mass="15558">MVSKNEDNLMINTRLMKITGLYYLLDSRSPKIFGHSVFKCLSVVQMSILLVTMIVHILNIYYFSDDINIVMQYLVFFTSNGISIFKIYCTIVNSDAIWNCIHITSTDDLSYHDRRILKNGQIKSKSYSILIMIK</sequence>
<dbReference type="AlphaFoldDB" id="A0A2S2NDS4"/>
<gene>
    <name evidence="2" type="ORF">g.163947</name>
</gene>
<accession>A0A2S2NDS4</accession>
<keyword evidence="1" id="KW-0812">Transmembrane</keyword>
<feature type="transmembrane region" description="Helical" evidence="1">
    <location>
        <begin position="37"/>
        <end position="63"/>
    </location>
</feature>
<name>A0A2S2NDS4_SCHGA</name>
<evidence type="ECO:0000256" key="1">
    <source>
        <dbReference type="SAM" id="Phobius"/>
    </source>
</evidence>
<reference evidence="2" key="1">
    <citation type="submission" date="2018-04" db="EMBL/GenBank/DDBJ databases">
        <title>Transcriptome of Schizaphis graminum biotype I.</title>
        <authorList>
            <person name="Scully E.D."/>
            <person name="Geib S.M."/>
            <person name="Palmer N.A."/>
            <person name="Koch K."/>
            <person name="Bradshaw J."/>
            <person name="Heng-Moss T."/>
            <person name="Sarath G."/>
        </authorList>
    </citation>
    <scope>NUCLEOTIDE SEQUENCE</scope>
</reference>